<keyword evidence="13" id="KW-1185">Reference proteome</keyword>
<dbReference type="InterPro" id="IPR010998">
    <property type="entry name" value="Integrase_recombinase_N"/>
</dbReference>
<evidence type="ECO:0000256" key="5">
    <source>
        <dbReference type="ARBA" id="ARBA00022908"/>
    </source>
</evidence>
<proteinExistence type="inferred from homology"/>
<dbReference type="PROSITE" id="PS51900">
    <property type="entry name" value="CB"/>
    <property type="match status" value="1"/>
</dbReference>
<keyword evidence="3 9" id="KW-0132">Cell division</keyword>
<keyword evidence="7 9" id="KW-0233">DNA recombination</keyword>
<keyword evidence="2 9" id="KW-0963">Cytoplasm</keyword>
<dbReference type="RefSeq" id="WP_067775735.1">
    <property type="nucleotide sequence ID" value="NZ_LIGX01000023.1"/>
</dbReference>
<feature type="active site" evidence="9">
    <location>
        <position position="150"/>
    </location>
</feature>
<evidence type="ECO:0000259" key="11">
    <source>
        <dbReference type="PROSITE" id="PS51900"/>
    </source>
</evidence>
<comment type="function">
    <text evidence="9">Site-specific tyrosine recombinase, which acts by catalyzing the cutting and rejoining of the recombining DNA molecules. The XerC-XerD complex is essential to convert dimers of the bacterial chromosome into monomers to permit their segregation at cell division. It also contributes to the segregational stability of plasmids.</text>
</comment>
<feature type="active site" evidence="9">
    <location>
        <position position="271"/>
    </location>
</feature>
<accession>A0A1C7PBQ3</accession>
<dbReference type="InterPro" id="IPR050090">
    <property type="entry name" value="Tyrosine_recombinase_XerCD"/>
</dbReference>
<feature type="domain" description="Tyr recombinase" evidence="10">
    <location>
        <begin position="109"/>
        <end position="293"/>
    </location>
</feature>
<name>A0A1C7PBQ3_9BACT</name>
<dbReference type="AlphaFoldDB" id="A0A1C7PBQ3"/>
<dbReference type="PATRIC" id="fig|1679444.3.peg.553"/>
<protein>
    <recommendedName>
        <fullName evidence="9">Tyrosine recombinase XerC</fullName>
    </recommendedName>
</protein>
<feature type="active site" evidence="9">
    <location>
        <position position="248"/>
    </location>
</feature>
<keyword evidence="4 9" id="KW-0159">Chromosome partition</keyword>
<evidence type="ECO:0000256" key="1">
    <source>
        <dbReference type="ARBA" id="ARBA00004496"/>
    </source>
</evidence>
<dbReference type="GO" id="GO:0007059">
    <property type="term" value="P:chromosome segregation"/>
    <property type="evidence" value="ECO:0007669"/>
    <property type="project" value="UniProtKB-UniRule"/>
</dbReference>
<dbReference type="InterPro" id="IPR013762">
    <property type="entry name" value="Integrase-like_cat_sf"/>
</dbReference>
<dbReference type="Proteomes" id="UP000176204">
    <property type="component" value="Chromosome I"/>
</dbReference>
<dbReference type="STRING" id="1679444.PYTT_2011"/>
<evidence type="ECO:0000313" key="13">
    <source>
        <dbReference type="Proteomes" id="UP000176204"/>
    </source>
</evidence>
<dbReference type="GO" id="GO:0005737">
    <property type="term" value="C:cytoplasm"/>
    <property type="evidence" value="ECO:0007669"/>
    <property type="project" value="UniProtKB-SubCell"/>
</dbReference>
<keyword evidence="8 9" id="KW-0131">Cell cycle</keyword>
<evidence type="ECO:0000313" key="12">
    <source>
        <dbReference type="EMBL" id="SEH95089.1"/>
    </source>
</evidence>
<dbReference type="OrthoDB" id="9801717at2"/>
<dbReference type="PANTHER" id="PTHR30349:SF81">
    <property type="entry name" value="TYROSINE RECOMBINASE XERC"/>
    <property type="match status" value="1"/>
</dbReference>
<keyword evidence="5 9" id="KW-0229">DNA integration</keyword>
<comment type="subunit">
    <text evidence="9">Forms a cyclic heterotetrameric complex composed of two molecules of XerC and two molecules of XerD.</text>
</comment>
<dbReference type="PROSITE" id="PS51898">
    <property type="entry name" value="TYR_RECOMBINASE"/>
    <property type="match status" value="1"/>
</dbReference>
<dbReference type="GO" id="GO:0009037">
    <property type="term" value="F:tyrosine-based site-specific recombinase activity"/>
    <property type="evidence" value="ECO:0007669"/>
    <property type="project" value="UniProtKB-UniRule"/>
</dbReference>
<dbReference type="EMBL" id="LT629973">
    <property type="protein sequence ID" value="SEH95089.1"/>
    <property type="molecule type" value="Genomic_DNA"/>
</dbReference>
<sequence>MEADAQQSLVEQFVLYLAAERGLSVNYQLSVRQSLEHLLRFLEERGVAIPAVEEGDLSAFLGEMGQRLAPSSLRVASVHVRIFFRFLFSRQLIGKDPAMFLDNVRMGRTIPETLPEGLVARLLESVPLDEEPFGARDRAILEVLYGSGLRVSELTNLRNEQVDEQEKFIRVTGKGGKTRFVPLGSSAMECLSVYRRKARGMLLGDRRSPYVFLNRRGGRLTRERIRQILKERAEQAGIAEHVFPHIMRHSFATHLLENGADLRVIQELLGHADLATTQVYTHVEQKRLIELHRRFHPRG</sequence>
<dbReference type="Pfam" id="PF02899">
    <property type="entry name" value="Phage_int_SAM_1"/>
    <property type="match status" value="1"/>
</dbReference>
<dbReference type="CDD" id="cd00798">
    <property type="entry name" value="INT_XerDC_C"/>
    <property type="match status" value="1"/>
</dbReference>
<feature type="active site" description="O-(3'-phospho-DNA)-tyrosine intermediate" evidence="9">
    <location>
        <position position="280"/>
    </location>
</feature>
<dbReference type="NCBIfam" id="NF001399">
    <property type="entry name" value="PRK00283.1"/>
    <property type="match status" value="1"/>
</dbReference>
<evidence type="ECO:0000259" key="10">
    <source>
        <dbReference type="PROSITE" id="PS51898"/>
    </source>
</evidence>
<organism evidence="12 13">
    <name type="scientific">Akkermansia glycaniphila</name>
    <dbReference type="NCBI Taxonomy" id="1679444"/>
    <lineage>
        <taxon>Bacteria</taxon>
        <taxon>Pseudomonadati</taxon>
        <taxon>Verrucomicrobiota</taxon>
        <taxon>Verrucomicrobiia</taxon>
        <taxon>Verrucomicrobiales</taxon>
        <taxon>Akkermansiaceae</taxon>
        <taxon>Akkermansia</taxon>
    </lineage>
</organism>
<evidence type="ECO:0000256" key="4">
    <source>
        <dbReference type="ARBA" id="ARBA00022829"/>
    </source>
</evidence>
<dbReference type="InterPro" id="IPR044068">
    <property type="entry name" value="CB"/>
</dbReference>
<feature type="active site" evidence="9">
    <location>
        <position position="174"/>
    </location>
</feature>
<evidence type="ECO:0000256" key="2">
    <source>
        <dbReference type="ARBA" id="ARBA00022490"/>
    </source>
</evidence>
<comment type="subcellular location">
    <subcellularLocation>
        <location evidence="1 9">Cytoplasm</location>
    </subcellularLocation>
</comment>
<evidence type="ECO:0000256" key="6">
    <source>
        <dbReference type="ARBA" id="ARBA00023125"/>
    </source>
</evidence>
<dbReference type="GO" id="GO:0003677">
    <property type="term" value="F:DNA binding"/>
    <property type="evidence" value="ECO:0007669"/>
    <property type="project" value="UniProtKB-UniRule"/>
</dbReference>
<evidence type="ECO:0000256" key="3">
    <source>
        <dbReference type="ARBA" id="ARBA00022618"/>
    </source>
</evidence>
<dbReference type="KEGG" id="agl:PYTT_2011"/>
<evidence type="ECO:0000256" key="8">
    <source>
        <dbReference type="ARBA" id="ARBA00023306"/>
    </source>
</evidence>
<evidence type="ECO:0000256" key="7">
    <source>
        <dbReference type="ARBA" id="ARBA00023172"/>
    </source>
</evidence>
<dbReference type="InterPro" id="IPR011010">
    <property type="entry name" value="DNA_brk_join_enz"/>
</dbReference>
<feature type="domain" description="Core-binding (CB)" evidence="11">
    <location>
        <begin position="4"/>
        <end position="88"/>
    </location>
</feature>
<dbReference type="Gene3D" id="1.10.150.130">
    <property type="match status" value="1"/>
</dbReference>
<dbReference type="Gene3D" id="1.10.443.10">
    <property type="entry name" value="Intergrase catalytic core"/>
    <property type="match status" value="1"/>
</dbReference>
<dbReference type="InterPro" id="IPR002104">
    <property type="entry name" value="Integrase_catalytic"/>
</dbReference>
<dbReference type="GO" id="GO:0051301">
    <property type="term" value="P:cell division"/>
    <property type="evidence" value="ECO:0007669"/>
    <property type="project" value="UniProtKB-KW"/>
</dbReference>
<dbReference type="SUPFAM" id="SSF47823">
    <property type="entry name" value="lambda integrase-like, N-terminal domain"/>
    <property type="match status" value="1"/>
</dbReference>
<evidence type="ECO:0000256" key="9">
    <source>
        <dbReference type="HAMAP-Rule" id="MF_01808"/>
    </source>
</evidence>
<dbReference type="InterPro" id="IPR004107">
    <property type="entry name" value="Integrase_SAM-like_N"/>
</dbReference>
<dbReference type="PANTHER" id="PTHR30349">
    <property type="entry name" value="PHAGE INTEGRASE-RELATED"/>
    <property type="match status" value="1"/>
</dbReference>
<dbReference type="Pfam" id="PF00589">
    <property type="entry name" value="Phage_integrase"/>
    <property type="match status" value="1"/>
</dbReference>
<reference evidence="13" key="1">
    <citation type="submission" date="2016-09" db="EMBL/GenBank/DDBJ databases">
        <authorList>
            <person name="Koehorst J."/>
        </authorList>
    </citation>
    <scope>NUCLEOTIDE SEQUENCE [LARGE SCALE GENOMIC DNA]</scope>
</reference>
<comment type="similarity">
    <text evidence="9">Belongs to the 'phage' integrase family. XerC subfamily.</text>
</comment>
<gene>
    <name evidence="9" type="primary">xerC</name>
    <name evidence="12" type="ORF">PYTT_2011</name>
</gene>
<dbReference type="GO" id="GO:0006313">
    <property type="term" value="P:DNA transposition"/>
    <property type="evidence" value="ECO:0007669"/>
    <property type="project" value="UniProtKB-UniRule"/>
</dbReference>
<dbReference type="HAMAP" id="MF_01808">
    <property type="entry name" value="Recomb_XerC_XerD"/>
    <property type="match status" value="1"/>
</dbReference>
<dbReference type="SUPFAM" id="SSF56349">
    <property type="entry name" value="DNA breaking-rejoining enzymes"/>
    <property type="match status" value="1"/>
</dbReference>
<keyword evidence="6 9" id="KW-0238">DNA-binding</keyword>
<dbReference type="InterPro" id="IPR023009">
    <property type="entry name" value="Tyrosine_recombinase_XerC/XerD"/>
</dbReference>
<feature type="active site" evidence="9">
    <location>
        <position position="245"/>
    </location>
</feature>